<sequence length="136" mass="14857">MADVMLQLGAFQFGVDSAAYQSLSRTATYKWAAQSRVGTADALQFTGLGRESIDLRGVIYPEYRGGDGQPGLMRLQALLGVPLPLVSGQGRVLGLWVVEGVREAQAVFRGDGAPRRQEFDLRLRRYDGGLRALLPF</sequence>
<organism evidence="1 2">
    <name type="scientific">Roseovarius ramblicola</name>
    <dbReference type="NCBI Taxonomy" id="2022336"/>
    <lineage>
        <taxon>Bacteria</taxon>
        <taxon>Pseudomonadati</taxon>
        <taxon>Pseudomonadota</taxon>
        <taxon>Alphaproteobacteria</taxon>
        <taxon>Rhodobacterales</taxon>
        <taxon>Roseobacteraceae</taxon>
        <taxon>Roseovarius</taxon>
    </lineage>
</organism>
<keyword evidence="2" id="KW-1185">Reference proteome</keyword>
<reference evidence="1 2" key="1">
    <citation type="submission" date="2024-09" db="EMBL/GenBank/DDBJ databases">
        <authorList>
            <person name="Sun Q."/>
            <person name="Mori K."/>
        </authorList>
    </citation>
    <scope>NUCLEOTIDE SEQUENCE [LARGE SCALE GENOMIC DNA]</scope>
    <source>
        <strain evidence="1 2">CECT 9424</strain>
    </source>
</reference>
<evidence type="ECO:0000313" key="2">
    <source>
        <dbReference type="Proteomes" id="UP001589670"/>
    </source>
</evidence>
<dbReference type="InterPro" id="IPR016912">
    <property type="entry name" value="Phage_P2_GpU"/>
</dbReference>
<gene>
    <name evidence="1" type="ORF">ACFFU4_07090</name>
</gene>
<accession>A0ABV5HZK8</accession>
<dbReference type="Pfam" id="PF06995">
    <property type="entry name" value="Phage_P2_GpU"/>
    <property type="match status" value="1"/>
</dbReference>
<proteinExistence type="predicted"/>
<evidence type="ECO:0000313" key="1">
    <source>
        <dbReference type="EMBL" id="MFB9149514.1"/>
    </source>
</evidence>
<dbReference type="PIRSF" id="PIRSF029208">
    <property type="entry name" value="Phage_tail_GPU"/>
    <property type="match status" value="1"/>
</dbReference>
<dbReference type="EMBL" id="JBHMEC010000011">
    <property type="protein sequence ID" value="MFB9149514.1"/>
    <property type="molecule type" value="Genomic_DNA"/>
</dbReference>
<dbReference type="RefSeq" id="WP_377068504.1">
    <property type="nucleotide sequence ID" value="NZ_JBHMEC010000011.1"/>
</dbReference>
<dbReference type="Proteomes" id="UP001589670">
    <property type="component" value="Unassembled WGS sequence"/>
</dbReference>
<protein>
    <submittedName>
        <fullName evidence="1">Phage tail protein</fullName>
    </submittedName>
</protein>
<name>A0ABV5HZK8_9RHOB</name>
<dbReference type="InterPro" id="IPR009734">
    <property type="entry name" value="Myoviridae_GpU"/>
</dbReference>
<comment type="caution">
    <text evidence="1">The sequence shown here is derived from an EMBL/GenBank/DDBJ whole genome shotgun (WGS) entry which is preliminary data.</text>
</comment>